<accession>A0A178CJL9</accession>
<evidence type="ECO:0000313" key="1">
    <source>
        <dbReference type="EMBL" id="OAL28891.1"/>
    </source>
</evidence>
<protein>
    <recommendedName>
        <fullName evidence="3">Reverse transcriptase zinc-binding domain-containing protein</fullName>
    </recommendedName>
</protein>
<dbReference type="OrthoDB" id="10480214at2759"/>
<keyword evidence="2" id="KW-1185">Reference proteome</keyword>
<dbReference type="RefSeq" id="XP_022496434.1">
    <property type="nucleotide sequence ID" value="XM_022647642.1"/>
</dbReference>
<dbReference type="Proteomes" id="UP000185904">
    <property type="component" value="Unassembled WGS sequence"/>
</dbReference>
<evidence type="ECO:0000313" key="2">
    <source>
        <dbReference type="Proteomes" id="UP000185904"/>
    </source>
</evidence>
<dbReference type="GeneID" id="34592770"/>
<gene>
    <name evidence="1" type="ORF">AYO20_09371</name>
</gene>
<proteinExistence type="predicted"/>
<name>A0A178CJL9_9EURO</name>
<comment type="caution">
    <text evidence="1">The sequence shown here is derived from an EMBL/GenBank/DDBJ whole genome shotgun (WGS) entry which is preliminary data.</text>
</comment>
<dbReference type="EMBL" id="LVCJ01000085">
    <property type="protein sequence ID" value="OAL28891.1"/>
    <property type="molecule type" value="Genomic_DNA"/>
</dbReference>
<evidence type="ECO:0008006" key="3">
    <source>
        <dbReference type="Google" id="ProtNLM"/>
    </source>
</evidence>
<sequence>MSRALRRAVRVPEVWNAMLMGKRVPKANDLLYRLLLDKVLTGAKLLWTGEEGMDTCPRDGLEQTITHLWVECEIARAVWEEMRAIHLAATRTRRRGPFVAPIPTTREELLGFMAIGSPGLTNRYDKARWHTLYSEAVWQIWKLYLNNQFREENFTAQGAVQVYRRAIQT</sequence>
<reference evidence="1 2" key="1">
    <citation type="submission" date="2016-03" db="EMBL/GenBank/DDBJ databases">
        <title>The draft genome sequence of Fonsecaea nubica causative agent of cutaneous subcutaneous infection in human host.</title>
        <authorList>
            <person name="Costa F."/>
            <person name="Sybren D.H."/>
            <person name="Raittz R.T."/>
            <person name="Weiss V.A."/>
            <person name="Leao A.C."/>
            <person name="Gomes R."/>
            <person name="De Souza E.M."/>
            <person name="Pedrosa F.O."/>
            <person name="Steffens M.B."/>
            <person name="Bombassaro A."/>
            <person name="Tadra-Sfeir M.Z."/>
            <person name="Moreno L.F."/>
            <person name="Najafzadeh M.J."/>
            <person name="Felipe M.S."/>
            <person name="Teixeira M."/>
            <person name="Sun J."/>
            <person name="Xi L."/>
            <person name="Castro M.A."/>
            <person name="Vicente V.A."/>
        </authorList>
    </citation>
    <scope>NUCLEOTIDE SEQUENCE [LARGE SCALE GENOMIC DNA]</scope>
    <source>
        <strain evidence="1 2">CBS 269.64</strain>
    </source>
</reference>
<dbReference type="AlphaFoldDB" id="A0A178CJL9"/>
<organism evidence="1 2">
    <name type="scientific">Fonsecaea nubica</name>
    <dbReference type="NCBI Taxonomy" id="856822"/>
    <lineage>
        <taxon>Eukaryota</taxon>
        <taxon>Fungi</taxon>
        <taxon>Dikarya</taxon>
        <taxon>Ascomycota</taxon>
        <taxon>Pezizomycotina</taxon>
        <taxon>Eurotiomycetes</taxon>
        <taxon>Chaetothyriomycetidae</taxon>
        <taxon>Chaetothyriales</taxon>
        <taxon>Herpotrichiellaceae</taxon>
        <taxon>Fonsecaea</taxon>
    </lineage>
</organism>